<reference evidence="1" key="1">
    <citation type="submission" date="2020-04" db="EMBL/GenBank/DDBJ databases">
        <authorList>
            <person name="Alioto T."/>
            <person name="Alioto T."/>
            <person name="Gomez Garrido J."/>
        </authorList>
    </citation>
    <scope>NUCLEOTIDE SEQUENCE</scope>
    <source>
        <strain evidence="1">A484AB</strain>
    </source>
</reference>
<comment type="caution">
    <text evidence="1">The sequence shown here is derived from an EMBL/GenBank/DDBJ whole genome shotgun (WGS) entry which is preliminary data.</text>
</comment>
<gene>
    <name evidence="1" type="ORF">PACLA_8A056051</name>
</gene>
<evidence type="ECO:0000313" key="1">
    <source>
        <dbReference type="EMBL" id="CAB4030364.1"/>
    </source>
</evidence>
<keyword evidence="2" id="KW-1185">Reference proteome</keyword>
<accession>A0A6S7JJM4</accession>
<evidence type="ECO:0000313" key="2">
    <source>
        <dbReference type="Proteomes" id="UP001152795"/>
    </source>
</evidence>
<dbReference type="Proteomes" id="UP001152795">
    <property type="component" value="Unassembled WGS sequence"/>
</dbReference>
<dbReference type="EMBL" id="CACRXK020016811">
    <property type="protein sequence ID" value="CAB4030364.1"/>
    <property type="molecule type" value="Genomic_DNA"/>
</dbReference>
<dbReference type="AlphaFoldDB" id="A0A6S7JJM4"/>
<name>A0A6S7JJM4_PARCT</name>
<protein>
    <submittedName>
        <fullName evidence="1">Ubiquitin-conjugating enzyme E2 Z-like</fullName>
    </submittedName>
</protein>
<dbReference type="OrthoDB" id="47801at2759"/>
<organism evidence="1 2">
    <name type="scientific">Paramuricea clavata</name>
    <name type="common">Red gorgonian</name>
    <name type="synonym">Violescent sea-whip</name>
    <dbReference type="NCBI Taxonomy" id="317549"/>
    <lineage>
        <taxon>Eukaryota</taxon>
        <taxon>Metazoa</taxon>
        <taxon>Cnidaria</taxon>
        <taxon>Anthozoa</taxon>
        <taxon>Octocorallia</taxon>
        <taxon>Malacalcyonacea</taxon>
        <taxon>Plexauridae</taxon>
        <taxon>Paramuricea</taxon>
    </lineage>
</organism>
<proteinExistence type="predicted"/>
<sequence>MLFIFREVMTRSFPEFYDYYISVAKEKSFLSGKQMQDPFGDKRGKFDYESILAKLEKIKSSLDTKQARCSSDLSGESSGDN</sequence>